<keyword evidence="4" id="KW-1185">Reference proteome</keyword>
<dbReference type="SUPFAM" id="SSF46565">
    <property type="entry name" value="Chaperone J-domain"/>
    <property type="match status" value="1"/>
</dbReference>
<feature type="region of interest" description="Disordered" evidence="1">
    <location>
        <begin position="403"/>
        <end position="433"/>
    </location>
</feature>
<evidence type="ECO:0000256" key="1">
    <source>
        <dbReference type="SAM" id="MobiDB-lite"/>
    </source>
</evidence>
<dbReference type="InterPro" id="IPR001623">
    <property type="entry name" value="DnaJ_domain"/>
</dbReference>
<dbReference type="EMBL" id="JAGFBS010000027">
    <property type="protein sequence ID" value="KAG6372588.1"/>
    <property type="molecule type" value="Genomic_DNA"/>
</dbReference>
<dbReference type="InterPro" id="IPR018253">
    <property type="entry name" value="DnaJ_domain_CS"/>
</dbReference>
<evidence type="ECO:0000313" key="3">
    <source>
        <dbReference type="EMBL" id="KAG6372588.1"/>
    </source>
</evidence>
<dbReference type="InterPro" id="IPR026894">
    <property type="entry name" value="DnaJ_X"/>
</dbReference>
<comment type="caution">
    <text evidence="3">The sequence shown here is derived from an EMBL/GenBank/DDBJ whole genome shotgun (WGS) entry which is preliminary data.</text>
</comment>
<dbReference type="PROSITE" id="PS50076">
    <property type="entry name" value="DNAJ_2"/>
    <property type="match status" value="1"/>
</dbReference>
<feature type="compositionally biased region" description="Low complexity" evidence="1">
    <location>
        <begin position="14"/>
        <end position="30"/>
    </location>
</feature>
<dbReference type="AlphaFoldDB" id="A0A8I3A724"/>
<dbReference type="PRINTS" id="PR00625">
    <property type="entry name" value="JDOMAIN"/>
</dbReference>
<organism evidence="3 4">
    <name type="scientific">Boletus reticuloceps</name>
    <dbReference type="NCBI Taxonomy" id="495285"/>
    <lineage>
        <taxon>Eukaryota</taxon>
        <taxon>Fungi</taxon>
        <taxon>Dikarya</taxon>
        <taxon>Basidiomycota</taxon>
        <taxon>Agaricomycotina</taxon>
        <taxon>Agaricomycetes</taxon>
        <taxon>Agaricomycetidae</taxon>
        <taxon>Boletales</taxon>
        <taxon>Boletineae</taxon>
        <taxon>Boletaceae</taxon>
        <taxon>Boletoideae</taxon>
        <taxon>Boletus</taxon>
    </lineage>
</organism>
<gene>
    <name evidence="3" type="ORF">JVT61DRAFT_7702</name>
</gene>
<evidence type="ECO:0000259" key="2">
    <source>
        <dbReference type="PROSITE" id="PS50076"/>
    </source>
</evidence>
<dbReference type="Gene3D" id="1.10.287.110">
    <property type="entry name" value="DnaJ domain"/>
    <property type="match status" value="1"/>
</dbReference>
<sequence length="433" mass="48360">MQCLIGIPRTLADSSSRNPTSSPTPNGSHSASSAPRKGRKIGTQEKPLETGYYDLLGVPIDATTEDIKKAYRKYSLLTRRLAIKHHPDKNPDDPNAEERFKQIAIAYQTLSDPVLRKKYNEFGSKESAPEGGFVDPEEVFGAIFGGERFLPIIGQISLARDMKTALQEADEAEGEDGKDVKRDAKGKEILTEEEKARREEKEKKAAAEKAEARAERIQKLVENLDRKLSIFTESATDPDDAEVSNSWRTICQIEADELRKESYGVELLHAIGFVYVSKAKHFLATSQSLFGVGGWLHNVQGKYHVFSETVSTLRSAIELKSVFDQIQAAEKAGNLSPDEKRRLEEQAAEKGLQALFKGTRLEIESVLREACDRILEDMTVPRSKATLRAVALQIIGEAYVAVKKDPDNSPPDESEYVRVETRPSRERDRQRAT</sequence>
<proteinExistence type="predicted"/>
<feature type="compositionally biased region" description="Basic and acidic residues" evidence="1">
    <location>
        <begin position="415"/>
        <end position="433"/>
    </location>
</feature>
<protein>
    <submittedName>
        <fullName evidence="3">DnaJ-domain-containing protein</fullName>
    </submittedName>
</protein>
<dbReference type="PANTHER" id="PTHR44924">
    <property type="entry name" value="DNAJ SUBFAMILY A MEMBER 2"/>
    <property type="match status" value="1"/>
</dbReference>
<dbReference type="Proteomes" id="UP000683000">
    <property type="component" value="Unassembled WGS sequence"/>
</dbReference>
<dbReference type="OrthoDB" id="552049at2759"/>
<reference evidence="3" key="1">
    <citation type="submission" date="2021-03" db="EMBL/GenBank/DDBJ databases">
        <title>Evolutionary innovations through gain and loss of genes in the ectomycorrhizal Boletales.</title>
        <authorList>
            <person name="Wu G."/>
            <person name="Miyauchi S."/>
            <person name="Morin E."/>
            <person name="Yang Z.-L."/>
            <person name="Xu J."/>
            <person name="Martin F.M."/>
        </authorList>
    </citation>
    <scope>NUCLEOTIDE SEQUENCE</scope>
    <source>
        <strain evidence="3">BR01</strain>
    </source>
</reference>
<dbReference type="PANTHER" id="PTHR44924:SF1">
    <property type="entry name" value="DNAJ SUBFAMILY A MEMBER 2"/>
    <property type="match status" value="1"/>
</dbReference>
<dbReference type="CDD" id="cd06257">
    <property type="entry name" value="DnaJ"/>
    <property type="match status" value="1"/>
</dbReference>
<accession>A0A8I3A724</accession>
<feature type="domain" description="J" evidence="2">
    <location>
        <begin position="51"/>
        <end position="123"/>
    </location>
</feature>
<dbReference type="PROSITE" id="PS00636">
    <property type="entry name" value="DNAJ_1"/>
    <property type="match status" value="1"/>
</dbReference>
<feature type="region of interest" description="Disordered" evidence="1">
    <location>
        <begin position="1"/>
        <end position="46"/>
    </location>
</feature>
<dbReference type="InterPro" id="IPR036869">
    <property type="entry name" value="J_dom_sf"/>
</dbReference>
<feature type="compositionally biased region" description="Basic and acidic residues" evidence="1">
    <location>
        <begin position="175"/>
        <end position="209"/>
    </location>
</feature>
<feature type="region of interest" description="Disordered" evidence="1">
    <location>
        <begin position="167"/>
        <end position="209"/>
    </location>
</feature>
<evidence type="ECO:0000313" key="4">
    <source>
        <dbReference type="Proteomes" id="UP000683000"/>
    </source>
</evidence>
<dbReference type="Pfam" id="PF14308">
    <property type="entry name" value="DnaJ-X"/>
    <property type="match status" value="1"/>
</dbReference>
<dbReference type="SMART" id="SM00271">
    <property type="entry name" value="DnaJ"/>
    <property type="match status" value="1"/>
</dbReference>
<dbReference type="Pfam" id="PF00226">
    <property type="entry name" value="DnaJ"/>
    <property type="match status" value="1"/>
</dbReference>
<name>A0A8I3A724_9AGAM</name>